<name>T1G752_HELRO</name>
<dbReference type="PROSITE" id="PS50294">
    <property type="entry name" value="WD_REPEATS_REGION"/>
    <property type="match status" value="2"/>
</dbReference>
<keyword evidence="3" id="KW-0227">DNA damage</keyword>
<dbReference type="EMBL" id="AMQM01007398">
    <property type="status" value="NOT_ANNOTATED_CDS"/>
    <property type="molecule type" value="Genomic_DNA"/>
</dbReference>
<organism evidence="7 8">
    <name type="scientific">Helobdella robusta</name>
    <name type="common">Californian leech</name>
    <dbReference type="NCBI Taxonomy" id="6412"/>
    <lineage>
        <taxon>Eukaryota</taxon>
        <taxon>Metazoa</taxon>
        <taxon>Spiralia</taxon>
        <taxon>Lophotrochozoa</taxon>
        <taxon>Annelida</taxon>
        <taxon>Clitellata</taxon>
        <taxon>Hirudinea</taxon>
        <taxon>Rhynchobdellida</taxon>
        <taxon>Glossiphoniidae</taxon>
        <taxon>Helobdella</taxon>
    </lineage>
</organism>
<dbReference type="PRINTS" id="PR00320">
    <property type="entry name" value="GPROTEINBRPT"/>
</dbReference>
<dbReference type="InParanoid" id="T1G752"/>
<dbReference type="CTD" id="20216899"/>
<dbReference type="InterPro" id="IPR036322">
    <property type="entry name" value="WD40_repeat_dom_sf"/>
</dbReference>
<protein>
    <submittedName>
        <fullName evidence="6 7">Uncharacterized protein</fullName>
    </submittedName>
</protein>
<dbReference type="STRING" id="6412.T1G752"/>
<reference evidence="6 8" key="2">
    <citation type="journal article" date="2013" name="Nature">
        <title>Insights into bilaterian evolution from three spiralian genomes.</title>
        <authorList>
            <person name="Simakov O."/>
            <person name="Marletaz F."/>
            <person name="Cho S.J."/>
            <person name="Edsinger-Gonzales E."/>
            <person name="Havlak P."/>
            <person name="Hellsten U."/>
            <person name="Kuo D.H."/>
            <person name="Larsson T."/>
            <person name="Lv J."/>
            <person name="Arendt D."/>
            <person name="Savage R."/>
            <person name="Osoegawa K."/>
            <person name="de Jong P."/>
            <person name="Grimwood J."/>
            <person name="Chapman J.A."/>
            <person name="Shapiro H."/>
            <person name="Aerts A."/>
            <person name="Otillar R.P."/>
            <person name="Terry A.Y."/>
            <person name="Boore J.L."/>
            <person name="Grigoriev I.V."/>
            <person name="Lindberg D.R."/>
            <person name="Seaver E.C."/>
            <person name="Weisblat D.A."/>
            <person name="Putnam N.H."/>
            <person name="Rokhsar D.S."/>
        </authorList>
    </citation>
    <scope>NUCLEOTIDE SEQUENCE</scope>
</reference>
<reference evidence="8" key="1">
    <citation type="submission" date="2012-12" db="EMBL/GenBank/DDBJ databases">
        <authorList>
            <person name="Hellsten U."/>
            <person name="Grimwood J."/>
            <person name="Chapman J.A."/>
            <person name="Shapiro H."/>
            <person name="Aerts A."/>
            <person name="Otillar R.P."/>
            <person name="Terry A.Y."/>
            <person name="Boore J.L."/>
            <person name="Simakov O."/>
            <person name="Marletaz F."/>
            <person name="Cho S.-J."/>
            <person name="Edsinger-Gonzales E."/>
            <person name="Havlak P."/>
            <person name="Kuo D.-H."/>
            <person name="Larsson T."/>
            <person name="Lv J."/>
            <person name="Arendt D."/>
            <person name="Savage R."/>
            <person name="Osoegawa K."/>
            <person name="de Jong P."/>
            <person name="Lindberg D.R."/>
            <person name="Seaver E.C."/>
            <person name="Weisblat D.A."/>
            <person name="Putnam N.H."/>
            <person name="Grigoriev I.V."/>
            <person name="Rokhsar D.S."/>
        </authorList>
    </citation>
    <scope>NUCLEOTIDE SEQUENCE</scope>
</reference>
<dbReference type="InterPro" id="IPR001680">
    <property type="entry name" value="WD40_rpt"/>
</dbReference>
<dbReference type="HOGENOM" id="CLU_032951_2_0_1"/>
<dbReference type="eggNOG" id="KOG4283">
    <property type="taxonomic scope" value="Eukaryota"/>
</dbReference>
<dbReference type="Proteomes" id="UP000015101">
    <property type="component" value="Unassembled WGS sequence"/>
</dbReference>
<keyword evidence="4" id="KW-0234">DNA repair</keyword>
<dbReference type="GO" id="GO:0000209">
    <property type="term" value="P:protein polyubiquitination"/>
    <property type="evidence" value="ECO:0000318"/>
    <property type="project" value="GO_Central"/>
</dbReference>
<accession>T1G752</accession>
<evidence type="ECO:0000313" key="6">
    <source>
        <dbReference type="EMBL" id="ESN93569.1"/>
    </source>
</evidence>
<dbReference type="EnsemblMetazoa" id="HelroT88668">
    <property type="protein sequence ID" value="HelroP88668"/>
    <property type="gene ID" value="HelroG88668"/>
</dbReference>
<dbReference type="PANTHER" id="PTHR46202:SF1">
    <property type="entry name" value="DNA EXCISION REPAIR PROTEIN ERCC-8"/>
    <property type="match status" value="1"/>
</dbReference>
<reference evidence="7" key="3">
    <citation type="submission" date="2015-06" db="UniProtKB">
        <authorList>
            <consortium name="EnsemblMetazoa"/>
        </authorList>
    </citation>
    <scope>IDENTIFICATION</scope>
</reference>
<dbReference type="AlphaFoldDB" id="T1G752"/>
<feature type="repeat" description="WD" evidence="5">
    <location>
        <begin position="244"/>
        <end position="285"/>
    </location>
</feature>
<evidence type="ECO:0000313" key="8">
    <source>
        <dbReference type="Proteomes" id="UP000015101"/>
    </source>
</evidence>
<dbReference type="RefSeq" id="XP_009028343.1">
    <property type="nucleotide sequence ID" value="XM_009030095.1"/>
</dbReference>
<keyword evidence="1 5" id="KW-0853">WD repeat</keyword>
<dbReference type="OMA" id="WIPAPRE"/>
<gene>
    <name evidence="7" type="primary">20216899</name>
    <name evidence="6" type="ORF">HELRODRAFT_88668</name>
</gene>
<evidence type="ECO:0000256" key="1">
    <source>
        <dbReference type="ARBA" id="ARBA00022574"/>
    </source>
</evidence>
<dbReference type="Gene3D" id="2.130.10.10">
    <property type="entry name" value="YVTN repeat-like/Quinoprotein amine dehydrogenase"/>
    <property type="match status" value="1"/>
</dbReference>
<dbReference type="InterPro" id="IPR015943">
    <property type="entry name" value="WD40/YVTN_repeat-like_dom_sf"/>
</dbReference>
<sequence length="416" mass="47203">MFKALISREYNLNNKSDRLDKIFIKNRIESLDLSSRHEFESCHTANVNCCDLDPNGQRYLLSAAGNGNIFIHDLHTPPSSSSSPRIFKVVSKIDATNEDRHYFSVGSIQWYPHDTGIFTSSGREKLLKLWDSNNLKVVTQFTFEECVNCHKMAGFKPIIAVGSDSDKIQLVDITSGSFSHKLTGHSQRVVLDLYWSASNNHHLYSAGKDGHIILWDIRRSKSCLLKFDKNNTRFNDKASPNPNGRAHDGVVNSILLLQDGLHLLSFGTDNNVRLWDSQSGKNLLCNYGMIANDSKVGLRMACCDRYAFVPNSENVTILDVFNGTQIKTLQGHFKQVNCCLFKSDQYELITGARDRNILLWDAFSHDDDDDGDADDDRKKRLKSVRNAPEVKRNIRDLNNDVGFNRFSEDNWSDVDE</sequence>
<proteinExistence type="predicted"/>
<dbReference type="OrthoDB" id="361494at2759"/>
<dbReference type="GO" id="GO:0006283">
    <property type="term" value="P:transcription-coupled nucleotide-excision repair"/>
    <property type="evidence" value="ECO:0000318"/>
    <property type="project" value="GO_Central"/>
</dbReference>
<dbReference type="SMART" id="SM00320">
    <property type="entry name" value="WD40"/>
    <property type="match status" value="6"/>
</dbReference>
<dbReference type="InterPro" id="IPR020472">
    <property type="entry name" value="WD40_PAC1"/>
</dbReference>
<evidence type="ECO:0000256" key="5">
    <source>
        <dbReference type="PROSITE-ProRule" id="PRU00221"/>
    </source>
</evidence>
<evidence type="ECO:0000256" key="4">
    <source>
        <dbReference type="ARBA" id="ARBA00023204"/>
    </source>
</evidence>
<evidence type="ECO:0000313" key="7">
    <source>
        <dbReference type="EnsemblMetazoa" id="HelroP88668"/>
    </source>
</evidence>
<evidence type="ECO:0000256" key="2">
    <source>
        <dbReference type="ARBA" id="ARBA00022737"/>
    </source>
</evidence>
<dbReference type="KEGG" id="hro:HELRODRAFT_88668"/>
<keyword evidence="8" id="KW-1185">Reference proteome</keyword>
<dbReference type="GO" id="GO:0031464">
    <property type="term" value="C:Cul4A-RING E3 ubiquitin ligase complex"/>
    <property type="evidence" value="ECO:0000318"/>
    <property type="project" value="GO_Central"/>
</dbReference>
<dbReference type="PANTHER" id="PTHR46202">
    <property type="entry name" value="DNA EXCISION REPAIR PROTEIN ERCC-8"/>
    <property type="match status" value="1"/>
</dbReference>
<dbReference type="GeneID" id="20216899"/>
<keyword evidence="2" id="KW-0677">Repeat</keyword>
<evidence type="ECO:0000256" key="3">
    <source>
        <dbReference type="ARBA" id="ARBA00022763"/>
    </source>
</evidence>
<dbReference type="PROSITE" id="PS50082">
    <property type="entry name" value="WD_REPEATS_2"/>
    <property type="match status" value="2"/>
</dbReference>
<dbReference type="GO" id="GO:0043161">
    <property type="term" value="P:proteasome-mediated ubiquitin-dependent protein catabolic process"/>
    <property type="evidence" value="ECO:0000318"/>
    <property type="project" value="GO_Central"/>
</dbReference>
<feature type="repeat" description="WD" evidence="5">
    <location>
        <begin position="329"/>
        <end position="361"/>
    </location>
</feature>
<dbReference type="Pfam" id="PF00400">
    <property type="entry name" value="WD40"/>
    <property type="match status" value="4"/>
</dbReference>
<dbReference type="InterPro" id="IPR042238">
    <property type="entry name" value="Rad28/ERCC8/Ckn1/ATCSA-1"/>
</dbReference>
<dbReference type="SUPFAM" id="SSF50978">
    <property type="entry name" value="WD40 repeat-like"/>
    <property type="match status" value="1"/>
</dbReference>
<dbReference type="GO" id="GO:0000109">
    <property type="term" value="C:nucleotide-excision repair complex"/>
    <property type="evidence" value="ECO:0000318"/>
    <property type="project" value="GO_Central"/>
</dbReference>
<dbReference type="EMBL" id="KB097605">
    <property type="protein sequence ID" value="ESN93569.1"/>
    <property type="molecule type" value="Genomic_DNA"/>
</dbReference>